<name>A0ABW7PGE8_9ACTN</name>
<keyword evidence="3" id="KW-1185">Reference proteome</keyword>
<evidence type="ECO:0000313" key="3">
    <source>
        <dbReference type="Proteomes" id="UP001610631"/>
    </source>
</evidence>
<comment type="caution">
    <text evidence="2">The sequence shown here is derived from an EMBL/GenBank/DDBJ whole genome shotgun (WGS) entry which is preliminary data.</text>
</comment>
<dbReference type="EMBL" id="JBBDHD010000054">
    <property type="protein sequence ID" value="MFH7597486.1"/>
    <property type="molecule type" value="Genomic_DNA"/>
</dbReference>
<evidence type="ECO:0000256" key="1">
    <source>
        <dbReference type="SAM" id="MobiDB-lite"/>
    </source>
</evidence>
<organism evidence="2 3">
    <name type="scientific">Streptomyces racemochromogenes</name>
    <dbReference type="NCBI Taxonomy" id="67353"/>
    <lineage>
        <taxon>Bacteria</taxon>
        <taxon>Bacillati</taxon>
        <taxon>Actinomycetota</taxon>
        <taxon>Actinomycetes</taxon>
        <taxon>Kitasatosporales</taxon>
        <taxon>Streptomycetaceae</taxon>
        <taxon>Streptomyces</taxon>
    </lineage>
</organism>
<dbReference type="Proteomes" id="UP001610631">
    <property type="component" value="Unassembled WGS sequence"/>
</dbReference>
<dbReference type="RefSeq" id="WP_395511230.1">
    <property type="nucleotide sequence ID" value="NZ_JBBDHD010000054.1"/>
</dbReference>
<evidence type="ECO:0000313" key="2">
    <source>
        <dbReference type="EMBL" id="MFH7597486.1"/>
    </source>
</evidence>
<feature type="region of interest" description="Disordered" evidence="1">
    <location>
        <begin position="1"/>
        <end position="28"/>
    </location>
</feature>
<proteinExistence type="predicted"/>
<gene>
    <name evidence="2" type="ORF">WDV06_20630</name>
</gene>
<reference evidence="2 3" key="1">
    <citation type="submission" date="2024-03" db="EMBL/GenBank/DDBJ databases">
        <title>Whole genome sequencing of Streptomyces racemochromogenes, to identify antimicrobial biosynthetic gene clusters.</title>
        <authorList>
            <person name="Suryawanshi P."/>
            <person name="Krishnaraj P.U."/>
            <person name="Arun Y.P."/>
            <person name="Suryawanshi M.P."/>
            <person name="Rakshit O."/>
        </authorList>
    </citation>
    <scope>NUCLEOTIDE SEQUENCE [LARGE SCALE GENOMIC DNA]</scope>
    <source>
        <strain evidence="2 3">AUDT626</strain>
    </source>
</reference>
<evidence type="ECO:0008006" key="4">
    <source>
        <dbReference type="Google" id="ProtNLM"/>
    </source>
</evidence>
<sequence>MAVTAPCQGEGCRRRTADGHSRRRTAEGGRLCRPCREHLDAGLAELVHLYEECGRMLAGAAPGSLRERTTGGELPGLPFNGAAADVRARMVSVLGSWSGLVAQERGFAPPPRTVAALSAFLRRNGDWLVAHPAAAEATEEIARLVRAGRRAAFPDPTRSIRLGTCPEPGCSGSLTVAVRGADRDTGRDAGRAVVCDADPAHRWTSDQWSGLSRSMEADERTAATERWLTAADIARLWHTPTGTVYRLASEQKWRRRNRAGRTYYNETDVRTCFDRRAAART</sequence>
<protein>
    <recommendedName>
        <fullName evidence="4">Helix-turn-helix domain-containing protein</fullName>
    </recommendedName>
</protein>
<accession>A0ABW7PGE8</accession>
<feature type="compositionally biased region" description="Basic and acidic residues" evidence="1">
    <location>
        <begin position="11"/>
        <end position="27"/>
    </location>
</feature>